<protein>
    <submittedName>
        <fullName evidence="1">Uncharacterized protein</fullName>
    </submittedName>
</protein>
<evidence type="ECO:0000313" key="1">
    <source>
        <dbReference type="EMBL" id="MCJ2544249.1"/>
    </source>
</evidence>
<organism evidence="1 2">
    <name type="scientific">Thermostichus vulcanus str. 'Rupite'</name>
    <dbReference type="NCBI Taxonomy" id="2813851"/>
    <lineage>
        <taxon>Bacteria</taxon>
        <taxon>Bacillati</taxon>
        <taxon>Cyanobacteriota</taxon>
        <taxon>Cyanophyceae</taxon>
        <taxon>Thermostichales</taxon>
        <taxon>Thermostichaceae</taxon>
        <taxon>Thermostichus</taxon>
    </lineage>
</organism>
<sequence>MVDAVPVQRYDLFVQASRLLQRYRQLTPELRPVGVEVALAIQYHRAQAGSGSLLPWVGSPQGLPLQQVAQLICDPFYSKTHPLLPTLPESGDPLVWPLFNQGENGLVRPLAPSAVGGKLAERRWLKGCNSQEGIGCHALAAHLWQDERFLAEDRDLCPFRLYDGRYPLSVDQGRQTCGFDDHPCGWQPGHPKMLQVVGKGKQAEILLPHWTDAMWAMLLPPHRPLPVYPLLVMLYFGQETLQQGRSSLSIEQFRLDFQFSQAQFRLLFDTHPDHPLNRHLLTWAAQPEMHWGSAHLPQMPPLLHQPAGGRVVLDPDEPPQFRASGIPHSAGTDPMMAERRRRRQLERSERHNEILHHFRRWFRLAGLEVREDQHTFDFLAVAEGHLLLAEVKLLHHKDAAESLQEVVGQLLYYERFALAPWLEQGFSVQKAAVFDGPPPDLYIDFLEDLGIATYWINEQQMIDGPEGSLRLLRQMEVRVRPDPELGD</sequence>
<reference evidence="1" key="1">
    <citation type="submission" date="2021-02" db="EMBL/GenBank/DDBJ databases">
        <title>The CRISPR/cas machinery reduction and long-range gene transfer in the hot spring cyanobacterium Synechococcus.</title>
        <authorList>
            <person name="Dvorak P."/>
            <person name="Jahodarova E."/>
            <person name="Hasler P."/>
            <person name="Poulickova A."/>
        </authorList>
    </citation>
    <scope>NUCLEOTIDE SEQUENCE</scope>
    <source>
        <strain evidence="1">Rupite</strain>
    </source>
</reference>
<dbReference type="EMBL" id="JAFIRA010000053">
    <property type="protein sequence ID" value="MCJ2544249.1"/>
    <property type="molecule type" value="Genomic_DNA"/>
</dbReference>
<accession>A0ABT0CEN9</accession>
<evidence type="ECO:0000313" key="2">
    <source>
        <dbReference type="Proteomes" id="UP000830835"/>
    </source>
</evidence>
<gene>
    <name evidence="1" type="ORF">JX360_15275</name>
</gene>
<name>A0ABT0CEN9_THEVL</name>
<keyword evidence="2" id="KW-1185">Reference proteome</keyword>
<comment type="caution">
    <text evidence="1">The sequence shown here is derived from an EMBL/GenBank/DDBJ whole genome shotgun (WGS) entry which is preliminary data.</text>
</comment>
<proteinExistence type="predicted"/>
<dbReference type="RefSeq" id="WP_244352602.1">
    <property type="nucleotide sequence ID" value="NZ_JAFIRA010000053.1"/>
</dbReference>
<dbReference type="Proteomes" id="UP000830835">
    <property type="component" value="Unassembled WGS sequence"/>
</dbReference>